<evidence type="ECO:0000256" key="2">
    <source>
        <dbReference type="SAM" id="MobiDB-lite"/>
    </source>
</evidence>
<dbReference type="RefSeq" id="WP_145172106.1">
    <property type="nucleotide sequence ID" value="NZ_CP037422.1"/>
</dbReference>
<organism evidence="4 5">
    <name type="scientific">Gimesia aquarii</name>
    <dbReference type="NCBI Taxonomy" id="2527964"/>
    <lineage>
        <taxon>Bacteria</taxon>
        <taxon>Pseudomonadati</taxon>
        <taxon>Planctomycetota</taxon>
        <taxon>Planctomycetia</taxon>
        <taxon>Planctomycetales</taxon>
        <taxon>Planctomycetaceae</taxon>
        <taxon>Gimesia</taxon>
    </lineage>
</organism>
<keyword evidence="3" id="KW-1133">Transmembrane helix</keyword>
<feature type="transmembrane region" description="Helical" evidence="3">
    <location>
        <begin position="20"/>
        <end position="40"/>
    </location>
</feature>
<dbReference type="OrthoDB" id="221492at2"/>
<sequence>MSASIRAQFVQLHRKVHQLVWLNGLCWGLTMLLISASLVISLDWALKISDPMIRLILGLGAGSFVVWILWQHLVIPLKTPLTDFDLALKIERQYPRLKDSFSSSVLFDTEKPSHFTGSSQLRQAVIKDAYQQASQINFLELIDTRPIRKIMISAALLCLFVVSISILHPNRVILGIHRFVLPFSAPDWPQNVELQFLDENLVPIESGPNNPYQVVEGENFRFFVENRKGTPPEDLRIEYQVSKNQQPRGKLNSEPLRIVSVPDQSAVDHELGTGSLRITNKTIRLRAIGGDDHSMPWLTLLSVPPTTLKLQEVTLTPPAYSQEPVEKLPAGIGSFKALIGTRVDLKARSNKLLKSVSLRVKDKEPVSLKLEPNRKEFSAHFVIEDPGTYSYWFELENDQGFRPPNPERYEIIGITDSVPEVYLEKPATDLQVTPSAQIPLTVSIQDDLKIASALIRFQKSSKEETLSRALRTDRESQSFPLPFSPNDSSEQVILNDVWDLTKLSLTEGDRIIFRAEAHDHYQMLPQAGNETRVGVNRVGTSLSRVLTLVSPQYKANELANRHAHLLEELTRVLKNQRLLHTEVKDVQHQLERVGKARSEEIDTIKQVEMDQKRITSQLFSPRTGLEQRSKELVKELEWNHINDPTMSQRLTELNTELSELNQNVFPEIQEQITQARKKLQSNIDSGSSRKQSSNSNAQPENRGDSEQSDVDNTKPSTKTGKTEQKTFANTAPLEALNIAEKGQQQVISRLDNVLKSLSRWQKTRDLVSELEEQIQQQSDIQNQTSQLAQKTITKSFGKLKLQEQADLEKLASRQEQQAENFKSFKNLLDSINSNSGALTQEEQLRNQEAIDFLRKKTIPEEMKQIAEKLKQNQVGQVLQDQQKIQQSMQLLKDIFDHQSTGSSPDQLLKKIKLSEQELSFLKQQQQNVLQKLQKAANSSNQTKLKEKLEKLIKEEQELRQKLKQFEQQLKRLSLQQEAQSVQRARNRLSRIENALEQGNLQDATTEIQESLDDLEQAQRELASRRKDIEESLAFEALEKLDSEIKNLLKRQEAVIQETIRLEEIRLSRGRWSRGQLKSLKQLFETEQELQSLAISLALDLEAAPVFALAFQKIIDQLDLATNRLGQRLTDQETLTAEKIVRSKLIELLKVLDDRKSQNQNQPDPAQDLPENIIPPNDQISLVTQLKLLKLLQEDILQRTKSFNQSISQVKTLTPQQIQERKDLSEEQAALAELSMELLARFNEPLSDDPQPIDEIP</sequence>
<keyword evidence="3" id="KW-0812">Transmembrane</keyword>
<evidence type="ECO:0000256" key="1">
    <source>
        <dbReference type="SAM" id="Coils"/>
    </source>
</evidence>
<keyword evidence="3" id="KW-0472">Membrane</keyword>
<evidence type="ECO:0000313" key="4">
    <source>
        <dbReference type="EMBL" id="QDU07856.1"/>
    </source>
</evidence>
<feature type="transmembrane region" description="Helical" evidence="3">
    <location>
        <begin position="150"/>
        <end position="168"/>
    </location>
</feature>
<feature type="compositionally biased region" description="Polar residues" evidence="2">
    <location>
        <begin position="675"/>
        <end position="684"/>
    </location>
</feature>
<evidence type="ECO:0000256" key="3">
    <source>
        <dbReference type="SAM" id="Phobius"/>
    </source>
</evidence>
<feature type="compositionally biased region" description="Low complexity" evidence="2">
    <location>
        <begin position="685"/>
        <end position="695"/>
    </location>
</feature>
<feature type="compositionally biased region" description="Polar residues" evidence="2">
    <location>
        <begin position="713"/>
        <end position="728"/>
    </location>
</feature>
<keyword evidence="1" id="KW-0175">Coiled coil</keyword>
<evidence type="ECO:0000313" key="5">
    <source>
        <dbReference type="Proteomes" id="UP000318384"/>
    </source>
</evidence>
<gene>
    <name evidence="4" type="ORF">V202x_12170</name>
</gene>
<keyword evidence="5" id="KW-1185">Reference proteome</keyword>
<dbReference type="EMBL" id="CP037422">
    <property type="protein sequence ID" value="QDU07856.1"/>
    <property type="molecule type" value="Genomic_DNA"/>
</dbReference>
<feature type="coiled-coil region" evidence="1">
    <location>
        <begin position="911"/>
        <end position="1057"/>
    </location>
</feature>
<proteinExistence type="predicted"/>
<dbReference type="AlphaFoldDB" id="A0A517WRI2"/>
<feature type="region of interest" description="Disordered" evidence="2">
    <location>
        <begin position="675"/>
        <end position="728"/>
    </location>
</feature>
<feature type="transmembrane region" description="Helical" evidence="3">
    <location>
        <begin position="52"/>
        <end position="70"/>
    </location>
</feature>
<accession>A0A517WRI2</accession>
<dbReference type="Proteomes" id="UP000318384">
    <property type="component" value="Chromosome"/>
</dbReference>
<reference evidence="4 5" key="1">
    <citation type="submission" date="2019-03" db="EMBL/GenBank/DDBJ databases">
        <title>Deep-cultivation of Planctomycetes and their phenomic and genomic characterization uncovers novel biology.</title>
        <authorList>
            <person name="Wiegand S."/>
            <person name="Jogler M."/>
            <person name="Boedeker C."/>
            <person name="Pinto D."/>
            <person name="Vollmers J."/>
            <person name="Rivas-Marin E."/>
            <person name="Kohn T."/>
            <person name="Peeters S.H."/>
            <person name="Heuer A."/>
            <person name="Rast P."/>
            <person name="Oberbeckmann S."/>
            <person name="Bunk B."/>
            <person name="Jeske O."/>
            <person name="Meyerdierks A."/>
            <person name="Storesund J.E."/>
            <person name="Kallscheuer N."/>
            <person name="Luecker S."/>
            <person name="Lage O.M."/>
            <person name="Pohl T."/>
            <person name="Merkel B.J."/>
            <person name="Hornburger P."/>
            <person name="Mueller R.-W."/>
            <person name="Bruemmer F."/>
            <person name="Labrenz M."/>
            <person name="Spormann A.M."/>
            <person name="Op den Camp H."/>
            <person name="Overmann J."/>
            <person name="Amann R."/>
            <person name="Jetten M.S.M."/>
            <person name="Mascher T."/>
            <person name="Medema M.H."/>
            <person name="Devos D.P."/>
            <person name="Kaster A.-K."/>
            <person name="Ovreas L."/>
            <person name="Rohde M."/>
            <person name="Galperin M.Y."/>
            <person name="Jogler C."/>
        </authorList>
    </citation>
    <scope>NUCLEOTIDE SEQUENCE [LARGE SCALE GENOMIC DNA]</scope>
    <source>
        <strain evidence="4 5">V202</strain>
    </source>
</reference>
<protein>
    <submittedName>
        <fullName evidence="4">Uncharacterized protein</fullName>
    </submittedName>
</protein>
<name>A0A517WRI2_9PLAN</name>